<accession>E3BEC2</accession>
<protein>
    <submittedName>
        <fullName evidence="2">Uncharacterized protein</fullName>
    </submittedName>
</protein>
<reference evidence="2 3" key="1">
    <citation type="journal article" date="2012" name="Int. J. Syst. Evol. Microbiol.">
        <title>Vibrio caribbeanicus sp. nov., isolated from the marine sponge Scleritoderma cyanea.</title>
        <authorList>
            <person name="Hoffmann M."/>
            <person name="Monday S.R."/>
            <person name="Allard M.W."/>
            <person name="Strain E.A."/>
            <person name="Whittaker P."/>
            <person name="Naum M."/>
            <person name="McCarthy P.J."/>
            <person name="Lopez J.V."/>
            <person name="Fischer M."/>
            <person name="Brown E.W."/>
        </authorList>
    </citation>
    <scope>NUCLEOTIDE SEQUENCE [LARGE SCALE GENOMIC DNA]</scope>
    <source>
        <strain evidence="2 3">ATCC BAA-2122</strain>
    </source>
</reference>
<dbReference type="AlphaFoldDB" id="E3BEC2"/>
<keyword evidence="1" id="KW-0732">Signal</keyword>
<feature type="chain" id="PRO_5003166992" evidence="1">
    <location>
        <begin position="21"/>
        <end position="218"/>
    </location>
</feature>
<comment type="caution">
    <text evidence="2">The sequence shown here is derived from an EMBL/GenBank/DDBJ whole genome shotgun (WGS) entry which is preliminary data.</text>
</comment>
<sequence>MKISNILACMLGCLSASAFAESVPEIIDTTNSGVFHKFETTHQVQERMTQTGFNFHRCGVRSVKQSAPMQQQADTPHSQFQCVYSKPGATVGDESQFAYWHLNVLYNAESGLYRAGNEFTDFYTTNLYTIEPDYILDAGPHYYKMRAQLESMGMTIGDCKIQQIHYFMKPIENIYLSHSASCPTYNADGTISGRISLDIDYNRDNRAYSESQVNFISF</sequence>
<evidence type="ECO:0000313" key="2">
    <source>
        <dbReference type="EMBL" id="EFP98539.1"/>
    </source>
</evidence>
<dbReference type="eggNOG" id="ENOG5031KR3">
    <property type="taxonomic scope" value="Bacteria"/>
</dbReference>
<feature type="signal peptide" evidence="1">
    <location>
        <begin position="1"/>
        <end position="20"/>
    </location>
</feature>
<dbReference type="RefSeq" id="WP_009599211.1">
    <property type="nucleotide sequence ID" value="NZ_AEIU01000002.1"/>
</dbReference>
<name>E3BEC2_9VIBR</name>
<evidence type="ECO:0000256" key="1">
    <source>
        <dbReference type="SAM" id="SignalP"/>
    </source>
</evidence>
<proteinExistence type="predicted"/>
<dbReference type="OrthoDB" id="5857852at2"/>
<dbReference type="Proteomes" id="UP000002943">
    <property type="component" value="Unassembled WGS sequence"/>
</dbReference>
<keyword evidence="3" id="KW-1185">Reference proteome</keyword>
<dbReference type="EMBL" id="AEIU01000002">
    <property type="protein sequence ID" value="EFP98539.1"/>
    <property type="molecule type" value="Genomic_DNA"/>
</dbReference>
<gene>
    <name evidence="2" type="ORF">VIBC2010_08328</name>
</gene>
<evidence type="ECO:0000313" key="3">
    <source>
        <dbReference type="Proteomes" id="UP000002943"/>
    </source>
</evidence>
<organism evidence="2 3">
    <name type="scientific">Vibrio caribbeanicus ATCC BAA-2122</name>
    <dbReference type="NCBI Taxonomy" id="796620"/>
    <lineage>
        <taxon>Bacteria</taxon>
        <taxon>Pseudomonadati</taxon>
        <taxon>Pseudomonadota</taxon>
        <taxon>Gammaproteobacteria</taxon>
        <taxon>Vibrionales</taxon>
        <taxon>Vibrionaceae</taxon>
        <taxon>Vibrio</taxon>
    </lineage>
</organism>